<proteinExistence type="predicted"/>
<comment type="caution">
    <text evidence="1">The sequence shown here is derived from an EMBL/GenBank/DDBJ whole genome shotgun (WGS) entry which is preliminary data.</text>
</comment>
<reference evidence="1 2" key="1">
    <citation type="submission" date="2015-09" db="EMBL/GenBank/DDBJ databases">
        <title>Genome announcement of multiple Pseudomonas syringae strains.</title>
        <authorList>
            <person name="Thakur S."/>
            <person name="Wang P.W."/>
            <person name="Gong Y."/>
            <person name="Weir B.S."/>
            <person name="Guttman D.S."/>
        </authorList>
    </citation>
    <scope>NUCLEOTIDE SEQUENCE [LARGE SCALE GENOMIC DNA]</scope>
    <source>
        <strain evidence="1 2">ICMP17524</strain>
    </source>
</reference>
<sequence length="39" mass="4547">MNKHVVSSGVIFWEASTHLDGFYSTQSLDMRKRTCRRCV</sequence>
<protein>
    <submittedName>
        <fullName evidence="1">Uncharacterized protein</fullName>
    </submittedName>
</protein>
<organism evidence="1 2">
    <name type="scientific">Pseudomonas syringae pv. cerasicola</name>
    <dbReference type="NCBI Taxonomy" id="264451"/>
    <lineage>
        <taxon>Bacteria</taxon>
        <taxon>Pseudomonadati</taxon>
        <taxon>Pseudomonadota</taxon>
        <taxon>Gammaproteobacteria</taxon>
        <taxon>Pseudomonadales</taxon>
        <taxon>Pseudomonadaceae</taxon>
        <taxon>Pseudomonas</taxon>
        <taxon>Pseudomonas syringae</taxon>
    </lineage>
</organism>
<dbReference type="AlphaFoldDB" id="A0A0P9MHR0"/>
<gene>
    <name evidence="1" type="ORF">ALO50_101742</name>
</gene>
<evidence type="ECO:0000313" key="2">
    <source>
        <dbReference type="Proteomes" id="UP000050356"/>
    </source>
</evidence>
<dbReference type="EMBL" id="LJQA01000546">
    <property type="protein sequence ID" value="KPW91285.1"/>
    <property type="molecule type" value="Genomic_DNA"/>
</dbReference>
<evidence type="ECO:0000313" key="1">
    <source>
        <dbReference type="EMBL" id="KPW91285.1"/>
    </source>
</evidence>
<accession>A0A0P9MHR0</accession>
<dbReference type="Proteomes" id="UP000050356">
    <property type="component" value="Unassembled WGS sequence"/>
</dbReference>
<name>A0A0P9MHR0_PSESX</name>